<dbReference type="GO" id="GO:0003676">
    <property type="term" value="F:nucleic acid binding"/>
    <property type="evidence" value="ECO:0007669"/>
    <property type="project" value="InterPro"/>
</dbReference>
<organism evidence="1 2">
    <name type="scientific">Exocentrus adspersus</name>
    <dbReference type="NCBI Taxonomy" id="1586481"/>
    <lineage>
        <taxon>Eukaryota</taxon>
        <taxon>Metazoa</taxon>
        <taxon>Ecdysozoa</taxon>
        <taxon>Arthropoda</taxon>
        <taxon>Hexapoda</taxon>
        <taxon>Insecta</taxon>
        <taxon>Pterygota</taxon>
        <taxon>Neoptera</taxon>
        <taxon>Endopterygota</taxon>
        <taxon>Coleoptera</taxon>
        <taxon>Polyphaga</taxon>
        <taxon>Cucujiformia</taxon>
        <taxon>Chrysomeloidea</taxon>
        <taxon>Cerambycidae</taxon>
        <taxon>Lamiinae</taxon>
        <taxon>Acanthocinini</taxon>
        <taxon>Exocentrus</taxon>
    </lineage>
</organism>
<dbReference type="Gene3D" id="3.30.420.10">
    <property type="entry name" value="Ribonuclease H-like superfamily/Ribonuclease H"/>
    <property type="match status" value="1"/>
</dbReference>
<dbReference type="Proteomes" id="UP001159042">
    <property type="component" value="Unassembled WGS sequence"/>
</dbReference>
<name>A0AAV8W537_9CUCU</name>
<accession>A0AAV8W537</accession>
<reference evidence="1 2" key="1">
    <citation type="journal article" date="2023" name="Insect Mol. Biol.">
        <title>Genome sequencing provides insights into the evolution of gene families encoding plant cell wall-degrading enzymes in longhorned beetles.</title>
        <authorList>
            <person name="Shin N.R."/>
            <person name="Okamura Y."/>
            <person name="Kirsch R."/>
            <person name="Pauchet Y."/>
        </authorList>
    </citation>
    <scope>NUCLEOTIDE SEQUENCE [LARGE SCALE GENOMIC DNA]</scope>
    <source>
        <strain evidence="1">EAD_L_NR</strain>
    </source>
</reference>
<dbReference type="EMBL" id="JANEYG010000010">
    <property type="protein sequence ID" value="KAJ8921432.1"/>
    <property type="molecule type" value="Genomic_DNA"/>
</dbReference>
<dbReference type="PANTHER" id="PTHR47326">
    <property type="entry name" value="TRANSPOSABLE ELEMENT TC3 TRANSPOSASE-LIKE PROTEIN"/>
    <property type="match status" value="1"/>
</dbReference>
<evidence type="ECO:0000313" key="2">
    <source>
        <dbReference type="Proteomes" id="UP001159042"/>
    </source>
</evidence>
<keyword evidence="2" id="KW-1185">Reference proteome</keyword>
<dbReference type="InterPro" id="IPR036397">
    <property type="entry name" value="RNaseH_sf"/>
</dbReference>
<evidence type="ECO:0000313" key="1">
    <source>
        <dbReference type="EMBL" id="KAJ8921432.1"/>
    </source>
</evidence>
<dbReference type="AlphaFoldDB" id="A0AAV8W537"/>
<protein>
    <submittedName>
        <fullName evidence="1">Uncharacterized protein</fullName>
    </submittedName>
</protein>
<sequence length="118" mass="13997">MRRFDDNNDFQRYILFSDEATFYLNRVVNGKFWSQENSHWTCESHTQHPQKVHVWAENLTVAPYLDFLTFDLMLVLAVIFPNEINSDIPNERISLQQDGAPPHFGIDVRRYFNVGDFK</sequence>
<gene>
    <name evidence="1" type="ORF">NQ315_003050</name>
</gene>
<dbReference type="PANTHER" id="PTHR47326:SF1">
    <property type="entry name" value="HTH PSQ-TYPE DOMAIN-CONTAINING PROTEIN"/>
    <property type="match status" value="1"/>
</dbReference>
<comment type="caution">
    <text evidence="1">The sequence shown here is derived from an EMBL/GenBank/DDBJ whole genome shotgun (WGS) entry which is preliminary data.</text>
</comment>
<proteinExistence type="predicted"/>